<feature type="domain" description="Cyclic-phosphate processing Receiver" evidence="1">
    <location>
        <begin position="105"/>
        <end position="203"/>
    </location>
</feature>
<name>A0AAE3XEL7_9DEIO</name>
<organism evidence="2 3">
    <name type="scientific">Deinococcus soli</name>
    <name type="common">ex Cha et al. 2016</name>
    <dbReference type="NCBI Taxonomy" id="1309411"/>
    <lineage>
        <taxon>Bacteria</taxon>
        <taxon>Thermotogati</taxon>
        <taxon>Deinococcota</taxon>
        <taxon>Deinococci</taxon>
        <taxon>Deinococcales</taxon>
        <taxon>Deinococcaceae</taxon>
        <taxon>Deinococcus</taxon>
    </lineage>
</organism>
<dbReference type="EMBL" id="JAVDQK010000005">
    <property type="protein sequence ID" value="MDR6218710.1"/>
    <property type="molecule type" value="Genomic_DNA"/>
</dbReference>
<proteinExistence type="predicted"/>
<dbReference type="Pfam" id="PF20274">
    <property type="entry name" value="cREC_REC"/>
    <property type="match status" value="1"/>
</dbReference>
<dbReference type="AlphaFoldDB" id="A0AAE3XEL7"/>
<dbReference type="RefSeq" id="WP_309853233.1">
    <property type="nucleotide sequence ID" value="NZ_JAVDQJ010000004.1"/>
</dbReference>
<accession>A0AAE3XEL7</accession>
<gene>
    <name evidence="2" type="ORF">J2Y00_002307</name>
</gene>
<comment type="caution">
    <text evidence="2">The sequence shown here is derived from an EMBL/GenBank/DDBJ whole genome shotgun (WGS) entry which is preliminary data.</text>
</comment>
<protein>
    <recommendedName>
        <fullName evidence="1">Cyclic-phosphate processing Receiver domain-containing protein</fullName>
    </recommendedName>
</protein>
<reference evidence="2" key="1">
    <citation type="submission" date="2023-07" db="EMBL/GenBank/DDBJ databases">
        <title>Sorghum-associated microbial communities from plants grown in Nebraska, USA.</title>
        <authorList>
            <person name="Schachtman D."/>
        </authorList>
    </citation>
    <scope>NUCLEOTIDE SEQUENCE</scope>
    <source>
        <strain evidence="2">BE330</strain>
    </source>
</reference>
<dbReference type="InterPro" id="IPR046909">
    <property type="entry name" value="cREC_REC"/>
</dbReference>
<sequence length="215" mass="24585">MIHTDADYQQALTQANDLYDEIEPTPEHPRNAEFTSLVQAILAYEAARPAPKRAATDFAQLRARLAEVNARIDAALTSLPQHTPVDDTPRAGLYTDEDRGWGDYRLWLDDLRDPPSRDPDWVIARTYDEAVAAVEARGLPREVAFDHDLGLNADGTVARSGYDFAKQLVEWDATLDRPWPPDFTYRLLTDNPRGRFDITQLLDAWQARRVWFHRL</sequence>
<evidence type="ECO:0000259" key="1">
    <source>
        <dbReference type="Pfam" id="PF20274"/>
    </source>
</evidence>
<dbReference type="Proteomes" id="UP001185331">
    <property type="component" value="Unassembled WGS sequence"/>
</dbReference>
<evidence type="ECO:0000313" key="3">
    <source>
        <dbReference type="Proteomes" id="UP001185331"/>
    </source>
</evidence>
<evidence type="ECO:0000313" key="2">
    <source>
        <dbReference type="EMBL" id="MDR6218710.1"/>
    </source>
</evidence>